<proteinExistence type="predicted"/>
<dbReference type="Pfam" id="PF07510">
    <property type="entry name" value="GmrSD_C"/>
    <property type="match status" value="1"/>
</dbReference>
<organism evidence="3 4">
    <name type="scientific">Halarchaeum nitratireducens</name>
    <dbReference type="NCBI Taxonomy" id="489913"/>
    <lineage>
        <taxon>Archaea</taxon>
        <taxon>Methanobacteriati</taxon>
        <taxon>Methanobacteriota</taxon>
        <taxon>Stenosarchaea group</taxon>
        <taxon>Halobacteria</taxon>
        <taxon>Halobacteriales</taxon>
        <taxon>Halobacteriaceae</taxon>
    </lineage>
</organism>
<dbReference type="Proteomes" id="UP000608850">
    <property type="component" value="Unassembled WGS sequence"/>
</dbReference>
<feature type="domain" description="GmrSD restriction endonucleases N-terminal" evidence="1">
    <location>
        <begin position="13"/>
        <end position="272"/>
    </location>
</feature>
<protein>
    <recommendedName>
        <fullName evidence="5">DUF262 domain-containing protein</fullName>
    </recommendedName>
</protein>
<dbReference type="PANTHER" id="PTHR37292:SF2">
    <property type="entry name" value="DUF262 DOMAIN-CONTAINING PROTEIN"/>
    <property type="match status" value="1"/>
</dbReference>
<name>A0A830GGL5_9EURY</name>
<evidence type="ECO:0000313" key="4">
    <source>
        <dbReference type="Proteomes" id="UP000608850"/>
    </source>
</evidence>
<dbReference type="AlphaFoldDB" id="A0A830GGL5"/>
<evidence type="ECO:0008006" key="5">
    <source>
        <dbReference type="Google" id="ProtNLM"/>
    </source>
</evidence>
<gene>
    <name evidence="3" type="ORF">GCM10009021_28490</name>
</gene>
<comment type="caution">
    <text evidence="3">The sequence shown here is derived from an EMBL/GenBank/DDBJ whole genome shotgun (WGS) entry which is preliminary data.</text>
</comment>
<feature type="domain" description="GmrSD restriction endonucleases C-terminal" evidence="2">
    <location>
        <begin position="467"/>
        <end position="592"/>
    </location>
</feature>
<dbReference type="PANTHER" id="PTHR37292">
    <property type="entry name" value="VNG6097C"/>
    <property type="match status" value="1"/>
</dbReference>
<dbReference type="Pfam" id="PF03235">
    <property type="entry name" value="GmrSD_N"/>
    <property type="match status" value="1"/>
</dbReference>
<keyword evidence="4" id="KW-1185">Reference proteome</keyword>
<sequence length="607" mass="70540">MAQQSMSIIDAVDDLNESIFLPAIQREFVWDADQIVRLFDSVMREYPIGSFLVWKLKGDAAADQIKYRFVRHYIEDSVYPESPDFDQLDHHNPKVPAQEETTLPDMQRLVLDGQQRLTAFYIGLQGSFTEKRKFAQYKNPNAWTQKQLYLNLFSDPEQELEDELGLRYEFTFKNEAPEPTEDAYWFPVSEIQGADTAVDAMQMTDDLGIEDFPKEKRYDAQQNLHTLFAALADDTRIQYHEETTEDQERVLDIFVRTNEGGTPLSKSEILLSMATARWTESETESESLNAREEITSFVDRLNQYHEEKGFSFSTDFVLKSLLVLSDLPPEYRIANFTNANLGQMKREWLETTIQNDILAALDLVVEFGLDSQSLTSSNALIPIAYYIHHHDPDLSWESKTGSENRRQVHYWLTSALLNGTFNSRPDEVLQDSRDAIQESGGEFPLEEIHHQMRGRGKVVGFSPDVIESLLDETTYRSQKSFLLLSLLYYPEPVKQNVTYQRDHIFPKSVLDVETLVDEYGLSAETAQRCENRRDVVANLQLLTPNENAEKSDVDFEEWISTRTDEYYERHLIPTEERLHRIENFPEFVERREQLIRENVAEKFSSFE</sequence>
<dbReference type="OrthoDB" id="240912at2157"/>
<evidence type="ECO:0000259" key="1">
    <source>
        <dbReference type="Pfam" id="PF03235"/>
    </source>
</evidence>
<dbReference type="EMBL" id="BMOQ01000008">
    <property type="protein sequence ID" value="GGN24922.1"/>
    <property type="molecule type" value="Genomic_DNA"/>
</dbReference>
<dbReference type="RefSeq" id="WP_188879836.1">
    <property type="nucleotide sequence ID" value="NZ_BMOQ01000008.1"/>
</dbReference>
<dbReference type="InterPro" id="IPR004919">
    <property type="entry name" value="GmrSD_N"/>
</dbReference>
<dbReference type="InterPro" id="IPR011089">
    <property type="entry name" value="GmrSD_C"/>
</dbReference>
<evidence type="ECO:0000259" key="2">
    <source>
        <dbReference type="Pfam" id="PF07510"/>
    </source>
</evidence>
<reference evidence="3 4" key="1">
    <citation type="journal article" date="2019" name="Int. J. Syst. Evol. Microbiol.">
        <title>The Global Catalogue of Microorganisms (GCM) 10K type strain sequencing project: providing services to taxonomists for standard genome sequencing and annotation.</title>
        <authorList>
            <consortium name="The Broad Institute Genomics Platform"/>
            <consortium name="The Broad Institute Genome Sequencing Center for Infectious Disease"/>
            <person name="Wu L."/>
            <person name="Ma J."/>
        </authorList>
    </citation>
    <scope>NUCLEOTIDE SEQUENCE [LARGE SCALE GENOMIC DNA]</scope>
    <source>
        <strain evidence="3 4">JCM 16331</strain>
    </source>
</reference>
<evidence type="ECO:0000313" key="3">
    <source>
        <dbReference type="EMBL" id="GGN24922.1"/>
    </source>
</evidence>
<accession>A0A830GGL5</accession>